<gene>
    <name evidence="1" type="ORF">ABT39_MTgene3287</name>
</gene>
<protein>
    <submittedName>
        <fullName evidence="1">Uncharacterized protein</fullName>
    </submittedName>
</protein>
<geneLocation type="mitochondrion" evidence="1"/>
<dbReference type="EMBL" id="LKAM01000002">
    <property type="protein sequence ID" value="KUM50059.1"/>
    <property type="molecule type" value="Genomic_DNA"/>
</dbReference>
<reference evidence="1" key="1">
    <citation type="journal article" date="2015" name="Genome Biol. Evol.">
        <title>Organellar Genomes of White Spruce (Picea glauca): Assembly and Annotation.</title>
        <authorList>
            <person name="Jackman S.D."/>
            <person name="Warren R.L."/>
            <person name="Gibb E.A."/>
            <person name="Vandervalk B.P."/>
            <person name="Mohamadi H."/>
            <person name="Chu J."/>
            <person name="Raymond A."/>
            <person name="Pleasance S."/>
            <person name="Coope R."/>
            <person name="Wildung M.R."/>
            <person name="Ritland C.E."/>
            <person name="Bousquet J."/>
            <person name="Jones S.J."/>
            <person name="Bohlmann J."/>
            <person name="Birol I."/>
        </authorList>
    </citation>
    <scope>NUCLEOTIDE SEQUENCE [LARGE SCALE GENOMIC DNA]</scope>
    <source>
        <tissue evidence="1">Flushing bud</tissue>
    </source>
</reference>
<evidence type="ECO:0000313" key="1">
    <source>
        <dbReference type="EMBL" id="KUM50059.1"/>
    </source>
</evidence>
<sequence length="118" mass="13234">MKNPLETFIQCAKVGRGMDRPGLTAAFLSIHKIYRGQVPLIQHRMKFPMPYGKFDAVVSVIDLPATRGCFYRSSTPVVFYVTRALLQQVVGFEARTITKVCEPVLKGLLTRQVVGCMQ</sequence>
<accession>A0A101M2W2</accession>
<proteinExistence type="predicted"/>
<name>A0A101M2W2_PICGL</name>
<keyword evidence="1" id="KW-0496">Mitochondrion</keyword>
<comment type="caution">
    <text evidence="1">The sequence shown here is derived from an EMBL/GenBank/DDBJ whole genome shotgun (WGS) entry which is preliminary data.</text>
</comment>
<dbReference type="AlphaFoldDB" id="A0A101M2W2"/>
<organism evidence="1">
    <name type="scientific">Picea glauca</name>
    <name type="common">White spruce</name>
    <name type="synonym">Pinus glauca</name>
    <dbReference type="NCBI Taxonomy" id="3330"/>
    <lineage>
        <taxon>Eukaryota</taxon>
        <taxon>Viridiplantae</taxon>
        <taxon>Streptophyta</taxon>
        <taxon>Embryophyta</taxon>
        <taxon>Tracheophyta</taxon>
        <taxon>Spermatophyta</taxon>
        <taxon>Pinopsida</taxon>
        <taxon>Pinidae</taxon>
        <taxon>Conifers I</taxon>
        <taxon>Pinales</taxon>
        <taxon>Pinaceae</taxon>
        <taxon>Picea</taxon>
    </lineage>
</organism>